<comment type="caution">
    <text evidence="1">The sequence shown here is derived from an EMBL/GenBank/DDBJ whole genome shotgun (WGS) entry which is preliminary data.</text>
</comment>
<dbReference type="EMBL" id="LACB01000004">
    <property type="protein sequence ID" value="KAJ9492961.1"/>
    <property type="molecule type" value="Genomic_DNA"/>
</dbReference>
<evidence type="ECO:0000313" key="2">
    <source>
        <dbReference type="Proteomes" id="UP001227192"/>
    </source>
</evidence>
<accession>A0AAI9TT46</accession>
<protein>
    <submittedName>
        <fullName evidence="1">Uncharacterized protein</fullName>
    </submittedName>
</protein>
<dbReference type="Proteomes" id="UP001227192">
    <property type="component" value="Unassembled WGS sequence"/>
</dbReference>
<sequence length="95" mass="10824">MATYTSAASPFALHWWHCMIKWVKDTEGYPALLQWLQVHILSITNGFLNLGSSRGAYMLRNNVVACSSRRNDNSLPFFGRSSYLLNLSLKTQPCR</sequence>
<proteinExistence type="predicted"/>
<reference evidence="1" key="2">
    <citation type="journal article" date="2016" name="Fungal Biol.">
        <title>Ochratoxin A production by Penicillium thymicola.</title>
        <authorList>
            <person name="Nguyen H.D.T."/>
            <person name="McMullin D.R."/>
            <person name="Ponomareva E."/>
            <person name="Riley R."/>
            <person name="Pomraning K.R."/>
            <person name="Baker S.E."/>
            <person name="Seifert K.A."/>
        </authorList>
    </citation>
    <scope>NUCLEOTIDE SEQUENCE</scope>
    <source>
        <strain evidence="1">DAOM 180753</strain>
    </source>
</reference>
<name>A0AAI9TT46_PENTH</name>
<gene>
    <name evidence="1" type="ORF">VN97_g266</name>
</gene>
<evidence type="ECO:0000313" key="1">
    <source>
        <dbReference type="EMBL" id="KAJ9492961.1"/>
    </source>
</evidence>
<organism evidence="1 2">
    <name type="scientific">Penicillium thymicola</name>
    <dbReference type="NCBI Taxonomy" id="293382"/>
    <lineage>
        <taxon>Eukaryota</taxon>
        <taxon>Fungi</taxon>
        <taxon>Dikarya</taxon>
        <taxon>Ascomycota</taxon>
        <taxon>Pezizomycotina</taxon>
        <taxon>Eurotiomycetes</taxon>
        <taxon>Eurotiomycetidae</taxon>
        <taxon>Eurotiales</taxon>
        <taxon>Aspergillaceae</taxon>
        <taxon>Penicillium</taxon>
    </lineage>
</organism>
<reference evidence="1" key="1">
    <citation type="submission" date="2015-06" db="EMBL/GenBank/DDBJ databases">
        <authorList>
            <person name="Nguyen H."/>
        </authorList>
    </citation>
    <scope>NUCLEOTIDE SEQUENCE</scope>
    <source>
        <strain evidence="1">DAOM 180753</strain>
    </source>
</reference>
<dbReference type="AlphaFoldDB" id="A0AAI9TT46"/>
<keyword evidence="2" id="KW-1185">Reference proteome</keyword>